<dbReference type="InterPro" id="IPR038765">
    <property type="entry name" value="Papain-like_cys_pep_sf"/>
</dbReference>
<organism evidence="1 2">
    <name type="scientific">Vitis vinifera</name>
    <name type="common">Grape</name>
    <dbReference type="NCBI Taxonomy" id="29760"/>
    <lineage>
        <taxon>Eukaryota</taxon>
        <taxon>Viridiplantae</taxon>
        <taxon>Streptophyta</taxon>
        <taxon>Embryophyta</taxon>
        <taxon>Tracheophyta</taxon>
        <taxon>Spermatophyta</taxon>
        <taxon>Magnoliopsida</taxon>
        <taxon>eudicotyledons</taxon>
        <taxon>Gunneridae</taxon>
        <taxon>Pentapetalae</taxon>
        <taxon>rosids</taxon>
        <taxon>Vitales</taxon>
        <taxon>Vitaceae</taxon>
        <taxon>Viteae</taxon>
        <taxon>Vitis</taxon>
    </lineage>
</organism>
<accession>A0A438CQF7</accession>
<sequence>MLRLASSLAQDVAALRSQCCGSHTTCSVSCLQPLQQVEEQTSHDTTDIQPFAEEFCPQSHAQSSLQSELGVGEEVENVGAGASGSQSVILLSILRYKQTAKRILKCTAICKSPFVMQCLKQFLKIPHQDRVIANYALIEDVDPSEVLCDMHGMYITKEELSCLNGDWWVNSVVVLSNLQPKATNQVIINRCRMYLDADRLGRDLGTCDMDAILGHVIWYDCGILALKDMKFWNRATLRQSLVEDKMHVYRLQLVVTLLLNEGNNVRDKILQVCQL</sequence>
<reference evidence="1 2" key="1">
    <citation type="journal article" date="2018" name="PLoS Genet.">
        <title>Population sequencing reveals clonal diversity and ancestral inbreeding in the grapevine cultivar Chardonnay.</title>
        <authorList>
            <person name="Roach M.J."/>
            <person name="Johnson D.L."/>
            <person name="Bohlmann J."/>
            <person name="van Vuuren H.J."/>
            <person name="Jones S.J."/>
            <person name="Pretorius I.S."/>
            <person name="Schmidt S.A."/>
            <person name="Borneman A.R."/>
        </authorList>
    </citation>
    <scope>NUCLEOTIDE SEQUENCE [LARGE SCALE GENOMIC DNA]</scope>
    <source>
        <strain evidence="2">cv. Chardonnay</strain>
        <tissue evidence="1">Leaf</tissue>
    </source>
</reference>
<dbReference type="EMBL" id="QGNW01002091">
    <property type="protein sequence ID" value="RVW25436.1"/>
    <property type="molecule type" value="Genomic_DNA"/>
</dbReference>
<proteinExistence type="predicted"/>
<evidence type="ECO:0000313" key="2">
    <source>
        <dbReference type="Proteomes" id="UP000288805"/>
    </source>
</evidence>
<gene>
    <name evidence="1" type="ORF">CK203_114590</name>
</gene>
<protein>
    <submittedName>
        <fullName evidence="1">Uncharacterized protein</fullName>
    </submittedName>
</protein>
<dbReference type="Proteomes" id="UP000288805">
    <property type="component" value="Unassembled WGS sequence"/>
</dbReference>
<evidence type="ECO:0000313" key="1">
    <source>
        <dbReference type="EMBL" id="RVW25436.1"/>
    </source>
</evidence>
<comment type="caution">
    <text evidence="1">The sequence shown here is derived from an EMBL/GenBank/DDBJ whole genome shotgun (WGS) entry which is preliminary data.</text>
</comment>
<dbReference type="AlphaFoldDB" id="A0A438CQF7"/>
<dbReference type="SUPFAM" id="SSF54001">
    <property type="entry name" value="Cysteine proteinases"/>
    <property type="match status" value="1"/>
</dbReference>
<name>A0A438CQF7_VITVI</name>